<dbReference type="Proteomes" id="UP001434419">
    <property type="component" value="Unassembled WGS sequence"/>
</dbReference>
<accession>A0ABV2BCH4</accession>
<dbReference type="RefSeq" id="WP_133476506.1">
    <property type="nucleotide sequence ID" value="NZ_JBETVU010000013.1"/>
</dbReference>
<keyword evidence="2" id="KW-1185">Reference proteome</keyword>
<comment type="caution">
    <text evidence="1">The sequence shown here is derived from an EMBL/GenBank/DDBJ whole genome shotgun (WGS) entry which is preliminary data.</text>
</comment>
<gene>
    <name evidence="1" type="ORF">ABVC42_13975</name>
</gene>
<sequence length="178" mass="20390">MNYNPDSLKINIPLIRTFLNDVSIKDIIKIIGITPTTARKYLKNINLLYKAPYRITSALIIEAIKYNQFTSREEDDTFAEFSKKAIIIGKHNNNLLSAKILLSEKYLSDNHLVLKQIANSTKIPYSSLKSYQSGRIALEDSSWNRIQILSQYKKGVDLSNIISNSIIEKMLHTNEKKI</sequence>
<evidence type="ECO:0000313" key="1">
    <source>
        <dbReference type="EMBL" id="MES5150939.1"/>
    </source>
</evidence>
<protein>
    <submittedName>
        <fullName evidence="1">Uncharacterized protein</fullName>
    </submittedName>
</protein>
<reference evidence="1" key="1">
    <citation type="submission" date="2024-06" db="EMBL/GenBank/DDBJ databases">
        <title>Vaginal Lactobacillus fatty acid response mechanisms reveal a metabolite-targeted strategy for bacterial vaginosis treatment.</title>
        <authorList>
            <person name="Zhu M."/>
            <person name="Blainey P.C."/>
            <person name="Bloom S.M."/>
            <person name="Kwon D.S."/>
        </authorList>
    </citation>
    <scope>NUCLEOTIDE SEQUENCE</scope>
    <source>
        <strain evidence="1">194_F1_1</strain>
    </source>
</reference>
<dbReference type="EMBL" id="JBETVU010000013">
    <property type="protein sequence ID" value="MES5150939.1"/>
    <property type="molecule type" value="Genomic_DNA"/>
</dbReference>
<proteinExistence type="predicted"/>
<evidence type="ECO:0000313" key="2">
    <source>
        <dbReference type="Proteomes" id="UP001434419"/>
    </source>
</evidence>
<name>A0ABV2BCH4_9LACO</name>
<organism evidence="1 2">
    <name type="scientific">Lactobacillus crispatus</name>
    <dbReference type="NCBI Taxonomy" id="47770"/>
    <lineage>
        <taxon>Bacteria</taxon>
        <taxon>Bacillati</taxon>
        <taxon>Bacillota</taxon>
        <taxon>Bacilli</taxon>
        <taxon>Lactobacillales</taxon>
        <taxon>Lactobacillaceae</taxon>
        <taxon>Lactobacillus</taxon>
    </lineage>
</organism>